<dbReference type="AlphaFoldDB" id="A0A9N8Z4C3"/>
<accession>A0A9N8Z4C3</accession>
<evidence type="ECO:0000313" key="1">
    <source>
        <dbReference type="EMBL" id="CAG8467993.1"/>
    </source>
</evidence>
<organism evidence="1 2">
    <name type="scientific">Dentiscutata erythropus</name>
    <dbReference type="NCBI Taxonomy" id="1348616"/>
    <lineage>
        <taxon>Eukaryota</taxon>
        <taxon>Fungi</taxon>
        <taxon>Fungi incertae sedis</taxon>
        <taxon>Mucoromycota</taxon>
        <taxon>Glomeromycotina</taxon>
        <taxon>Glomeromycetes</taxon>
        <taxon>Diversisporales</taxon>
        <taxon>Gigasporaceae</taxon>
        <taxon>Dentiscutata</taxon>
    </lineage>
</organism>
<sequence length="106" mass="12493">MKSHLANHCIFCPEEISTYWRKKLVEEVNKYTRKLAPASMDISMPLQNMQNDPLLYETNHFAKLTKSTLNYKAHAETETIYINTTSNVTYNKYCNLQYLLQPTWVL</sequence>
<dbReference type="EMBL" id="CAJVPY010000360">
    <property type="protein sequence ID" value="CAG8467993.1"/>
    <property type="molecule type" value="Genomic_DNA"/>
</dbReference>
<evidence type="ECO:0000313" key="2">
    <source>
        <dbReference type="Proteomes" id="UP000789405"/>
    </source>
</evidence>
<dbReference type="Proteomes" id="UP000789405">
    <property type="component" value="Unassembled WGS sequence"/>
</dbReference>
<keyword evidence="2" id="KW-1185">Reference proteome</keyword>
<name>A0A9N8Z4C3_9GLOM</name>
<gene>
    <name evidence="1" type="ORF">DERYTH_LOCUS1321</name>
</gene>
<comment type="caution">
    <text evidence="1">The sequence shown here is derived from an EMBL/GenBank/DDBJ whole genome shotgun (WGS) entry which is preliminary data.</text>
</comment>
<protein>
    <submittedName>
        <fullName evidence="1">24179_t:CDS:1</fullName>
    </submittedName>
</protein>
<proteinExistence type="predicted"/>
<reference evidence="1" key="1">
    <citation type="submission" date="2021-06" db="EMBL/GenBank/DDBJ databases">
        <authorList>
            <person name="Kallberg Y."/>
            <person name="Tangrot J."/>
            <person name="Rosling A."/>
        </authorList>
    </citation>
    <scope>NUCLEOTIDE SEQUENCE</scope>
    <source>
        <strain evidence="1">MA453B</strain>
    </source>
</reference>